<dbReference type="Gene3D" id="3.40.50.150">
    <property type="entry name" value="Vaccinia Virus protein VP39"/>
    <property type="match status" value="1"/>
</dbReference>
<dbReference type="GeneID" id="85448743"/>
<dbReference type="PANTHER" id="PTHR43591">
    <property type="entry name" value="METHYLTRANSFERASE"/>
    <property type="match status" value="1"/>
</dbReference>
<protein>
    <submittedName>
        <fullName evidence="3">Methyltransferase domain-containing protein</fullName>
    </submittedName>
</protein>
<reference evidence="3" key="1">
    <citation type="submission" date="2021-06" db="EMBL/GenBank/DDBJ databases">
        <title>Comparative genomics, transcriptomics and evolutionary studies reveal genomic signatures of adaptation to plant cell wall in hemibiotrophic fungi.</title>
        <authorList>
            <consortium name="DOE Joint Genome Institute"/>
            <person name="Baroncelli R."/>
            <person name="Diaz J.F."/>
            <person name="Benocci T."/>
            <person name="Peng M."/>
            <person name="Battaglia E."/>
            <person name="Haridas S."/>
            <person name="Andreopoulos W."/>
            <person name="Labutti K."/>
            <person name="Pangilinan J."/>
            <person name="Floch G.L."/>
            <person name="Makela M.R."/>
            <person name="Henrissat B."/>
            <person name="Grigoriev I.V."/>
            <person name="Crouch J.A."/>
            <person name="De Vries R.P."/>
            <person name="Sukno S.A."/>
            <person name="Thon M.R."/>
        </authorList>
    </citation>
    <scope>NUCLEOTIDE SEQUENCE</scope>
    <source>
        <strain evidence="3">CBS 125086</strain>
    </source>
</reference>
<comment type="caution">
    <text evidence="3">The sequence shown here is derived from an EMBL/GenBank/DDBJ whole genome shotgun (WGS) entry which is preliminary data.</text>
</comment>
<comment type="similarity">
    <text evidence="1">Belongs to the methyltransferase superfamily. LaeA methyltransferase family.</text>
</comment>
<keyword evidence="3" id="KW-0489">Methyltransferase</keyword>
<evidence type="ECO:0000256" key="1">
    <source>
        <dbReference type="ARBA" id="ARBA00038158"/>
    </source>
</evidence>
<dbReference type="PANTHER" id="PTHR43591:SF24">
    <property type="entry name" value="2-METHOXY-6-POLYPRENYL-1,4-BENZOQUINOL METHYLASE, MITOCHONDRIAL"/>
    <property type="match status" value="1"/>
</dbReference>
<organism evidence="3 4">
    <name type="scientific">Colletotrichum navitas</name>
    <dbReference type="NCBI Taxonomy" id="681940"/>
    <lineage>
        <taxon>Eukaryota</taxon>
        <taxon>Fungi</taxon>
        <taxon>Dikarya</taxon>
        <taxon>Ascomycota</taxon>
        <taxon>Pezizomycotina</taxon>
        <taxon>Sordariomycetes</taxon>
        <taxon>Hypocreomycetidae</taxon>
        <taxon>Glomerellales</taxon>
        <taxon>Glomerellaceae</taxon>
        <taxon>Colletotrichum</taxon>
        <taxon>Colletotrichum graminicola species complex</taxon>
    </lineage>
</organism>
<name>A0AAD8PLR7_9PEZI</name>
<gene>
    <name evidence="3" type="ORF">LY79DRAFT_678542</name>
</gene>
<evidence type="ECO:0000259" key="2">
    <source>
        <dbReference type="Pfam" id="PF13847"/>
    </source>
</evidence>
<dbReference type="GO" id="GO:0032259">
    <property type="term" value="P:methylation"/>
    <property type="evidence" value="ECO:0007669"/>
    <property type="project" value="UniProtKB-KW"/>
</dbReference>
<dbReference type="InterPro" id="IPR029063">
    <property type="entry name" value="SAM-dependent_MTases_sf"/>
</dbReference>
<proteinExistence type="inferred from homology"/>
<dbReference type="EMBL" id="JAHLJV010000115">
    <property type="protein sequence ID" value="KAK1570028.1"/>
    <property type="molecule type" value="Genomic_DNA"/>
</dbReference>
<dbReference type="CDD" id="cd02440">
    <property type="entry name" value="AdoMet_MTases"/>
    <property type="match status" value="1"/>
</dbReference>
<accession>A0AAD8PLR7</accession>
<dbReference type="AlphaFoldDB" id="A0AAD8PLR7"/>
<dbReference type="Pfam" id="PF13847">
    <property type="entry name" value="Methyltransf_31"/>
    <property type="match status" value="1"/>
</dbReference>
<dbReference type="RefSeq" id="XP_060408210.1">
    <property type="nucleotide sequence ID" value="XM_060564503.1"/>
</dbReference>
<evidence type="ECO:0000313" key="4">
    <source>
        <dbReference type="Proteomes" id="UP001230504"/>
    </source>
</evidence>
<dbReference type="GO" id="GO:0008168">
    <property type="term" value="F:methyltransferase activity"/>
    <property type="evidence" value="ECO:0007669"/>
    <property type="project" value="UniProtKB-KW"/>
</dbReference>
<feature type="domain" description="Methyltransferase" evidence="2">
    <location>
        <begin position="51"/>
        <end position="164"/>
    </location>
</feature>
<sequence length="296" mass="32375">MSGNQQLVARGTSWNYLGYNIPTIEAHIAKRTFANSVPYLASVLESLPPDFTFLDVGCGPASITIDIARRYPLATILAIEGSPNVISHARDAAREADVHNIRFALGDALNLAPTASEPGFERVKGGCDLAHTHNVLMHTTNPSRGLAELRFAVKVGGFVCCKEADRGCLTLWPESVQIRRTYEVISGIVKAKGGDPYVGRKLKAYAIAAGFELNDVRVGQIPWVISSRDEREQWGGLVARTSASPAARAQVEREAKEIGQSIDLQDLHKHWRVWIEDSTAFASISDFYVVCEKTTP</sequence>
<dbReference type="SUPFAM" id="SSF53335">
    <property type="entry name" value="S-adenosyl-L-methionine-dependent methyltransferases"/>
    <property type="match status" value="1"/>
</dbReference>
<dbReference type="InterPro" id="IPR025714">
    <property type="entry name" value="Methyltranfer_dom"/>
</dbReference>
<dbReference type="Proteomes" id="UP001230504">
    <property type="component" value="Unassembled WGS sequence"/>
</dbReference>
<keyword evidence="3" id="KW-0808">Transferase</keyword>
<evidence type="ECO:0000313" key="3">
    <source>
        <dbReference type="EMBL" id="KAK1570028.1"/>
    </source>
</evidence>
<keyword evidence="4" id="KW-1185">Reference proteome</keyword>